<sequence length="106" mass="11742">MEATREKESLVMEQPADVFTGTQQAHDPRCPTQMSGIAMPCSERVNLWTSGQRRRRARSLRTWISGGAGLRLHFTGADKGPILVGWDANETRQRIDSFLASGPDEG</sequence>
<keyword evidence="3" id="KW-1185">Reference proteome</keyword>
<gene>
    <name evidence="2" type="ORF">LEL_09526</name>
</gene>
<accession>A0A168C4T3</accession>
<evidence type="ECO:0000256" key="1">
    <source>
        <dbReference type="SAM" id="MobiDB-lite"/>
    </source>
</evidence>
<protein>
    <submittedName>
        <fullName evidence="2">Uncharacterized protein</fullName>
    </submittedName>
</protein>
<evidence type="ECO:0000313" key="2">
    <source>
        <dbReference type="EMBL" id="OAA70935.1"/>
    </source>
</evidence>
<dbReference type="AlphaFoldDB" id="A0A168C4T3"/>
<feature type="region of interest" description="Disordered" evidence="1">
    <location>
        <begin position="1"/>
        <end position="28"/>
    </location>
</feature>
<proteinExistence type="predicted"/>
<dbReference type="EMBL" id="AZHF01000009">
    <property type="protein sequence ID" value="OAA70935.1"/>
    <property type="molecule type" value="Genomic_DNA"/>
</dbReference>
<evidence type="ECO:0000313" key="3">
    <source>
        <dbReference type="Proteomes" id="UP000076881"/>
    </source>
</evidence>
<dbReference type="Proteomes" id="UP000076881">
    <property type="component" value="Unassembled WGS sequence"/>
</dbReference>
<organism evidence="2 3">
    <name type="scientific">Akanthomyces lecanii RCEF 1005</name>
    <dbReference type="NCBI Taxonomy" id="1081108"/>
    <lineage>
        <taxon>Eukaryota</taxon>
        <taxon>Fungi</taxon>
        <taxon>Dikarya</taxon>
        <taxon>Ascomycota</taxon>
        <taxon>Pezizomycotina</taxon>
        <taxon>Sordariomycetes</taxon>
        <taxon>Hypocreomycetidae</taxon>
        <taxon>Hypocreales</taxon>
        <taxon>Cordycipitaceae</taxon>
        <taxon>Akanthomyces</taxon>
        <taxon>Cordyceps confragosa</taxon>
    </lineage>
</organism>
<reference evidence="2 3" key="1">
    <citation type="journal article" date="2016" name="Genome Biol. Evol.">
        <title>Divergent and convergent evolution of fungal pathogenicity.</title>
        <authorList>
            <person name="Shang Y."/>
            <person name="Xiao G."/>
            <person name="Zheng P."/>
            <person name="Cen K."/>
            <person name="Zhan S."/>
            <person name="Wang C."/>
        </authorList>
    </citation>
    <scope>NUCLEOTIDE SEQUENCE [LARGE SCALE GENOMIC DNA]</scope>
    <source>
        <strain evidence="2 3">RCEF 1005</strain>
    </source>
</reference>
<comment type="caution">
    <text evidence="2">The sequence shown here is derived from an EMBL/GenBank/DDBJ whole genome shotgun (WGS) entry which is preliminary data.</text>
</comment>
<name>A0A168C4T3_CORDF</name>
<feature type="compositionally biased region" description="Basic and acidic residues" evidence="1">
    <location>
        <begin position="1"/>
        <end position="10"/>
    </location>
</feature>